<reference evidence="4 5" key="1">
    <citation type="journal article" date="2023" name="Elife">
        <title>Identification of key yeast species and microbe-microbe interactions impacting larval growth of Drosophila in the wild.</title>
        <authorList>
            <person name="Mure A."/>
            <person name="Sugiura Y."/>
            <person name="Maeda R."/>
            <person name="Honda K."/>
            <person name="Sakurai N."/>
            <person name="Takahashi Y."/>
            <person name="Watada M."/>
            <person name="Katoh T."/>
            <person name="Gotoh A."/>
            <person name="Gotoh Y."/>
            <person name="Taniguchi I."/>
            <person name="Nakamura K."/>
            <person name="Hayashi T."/>
            <person name="Katayama T."/>
            <person name="Uemura T."/>
            <person name="Hattori Y."/>
        </authorList>
    </citation>
    <scope>NUCLEOTIDE SEQUENCE [LARGE SCALE GENOMIC DNA]</scope>
    <source>
        <strain evidence="4 5">PK-24</strain>
    </source>
</reference>
<dbReference type="GO" id="GO:0005634">
    <property type="term" value="C:nucleus"/>
    <property type="evidence" value="ECO:0007669"/>
    <property type="project" value="TreeGrafter"/>
</dbReference>
<dbReference type="PANTHER" id="PTHR23389:SF3">
    <property type="entry name" value="CHROMOSOME TRANSMISSION FIDELITY PROTEIN 18 HOMOLOG"/>
    <property type="match status" value="1"/>
</dbReference>
<dbReference type="Gene3D" id="3.40.50.300">
    <property type="entry name" value="P-loop containing nucleotide triphosphate hydrolases"/>
    <property type="match status" value="1"/>
</dbReference>
<feature type="region of interest" description="Disordered" evidence="2">
    <location>
        <begin position="712"/>
        <end position="771"/>
    </location>
</feature>
<dbReference type="InterPro" id="IPR003959">
    <property type="entry name" value="ATPase_AAA_core"/>
</dbReference>
<name>A0AAV5R0Y1_PICKL</name>
<keyword evidence="5" id="KW-1185">Reference proteome</keyword>
<dbReference type="PANTHER" id="PTHR23389">
    <property type="entry name" value="CHROMOSOME TRANSMISSION FIDELITY FACTOR 18"/>
    <property type="match status" value="1"/>
</dbReference>
<feature type="compositionally biased region" description="Basic and acidic residues" evidence="2">
    <location>
        <begin position="734"/>
        <end position="749"/>
    </location>
</feature>
<dbReference type="Gene3D" id="1.10.8.60">
    <property type="match status" value="1"/>
</dbReference>
<dbReference type="GO" id="GO:0003677">
    <property type="term" value="F:DNA binding"/>
    <property type="evidence" value="ECO:0007669"/>
    <property type="project" value="TreeGrafter"/>
</dbReference>
<feature type="compositionally biased region" description="Basic and acidic residues" evidence="2">
    <location>
        <begin position="756"/>
        <end position="771"/>
    </location>
</feature>
<proteinExistence type="predicted"/>
<sequence>MDFSIGTSEASNVLHSLLNKEKKNVLLNNSTVIYDRKFTLSNGERITIKPKNILMLNKERDIVNDLINGSKQLECLNMNELYEKIRIKENTEKELSKLNENEDELKKNINELKMLTSKNNKKHRKKNQNTLWTEKYRPKKFIDLLGNERVNANILKWLNEWMYIVNGGKIRLNDINNNNDNNYNNDPFKRPRKKMILIHGPPGIGKTTIAQCVCKQLNFEIQEINSSDDRSGVNVREKVKNSLKMRSLTGKNICLVLDEIDGAMGSENGIIKILVNLLQKDKKVVDELNNFGKLKYNKMDDLIKRPIIAMCNDIGSNCLEQLKPFCEIINFQKSNKKHIKKRLKEILKVENIEDVNESLLDDLIISLDGDIRNCINFLQFNSKDLNNNRIKDGDIIWFKIIKEIFNLENKFTNNKIGKNEIFNKLREKLNKSNNNLNKINMGCFNLLLQVHEEYEDDLNKLDKISEWNYFQDLINLNNQKMMQDESNTYNSIVSLKYFQEFSNFNSNGGSMIGFNNNHYNNNNNNKFKYQFKSEENFDVKRNVNSLINNMIKKYQGKINHSVMVNSEISMLNSILIPNYEKRRLLINNNNSESDNISNNNSSINSGKEFDKERVKIDRIIEIMKQFEIKIEKNNIFNNNNNNGNNGGNIRMKPDIIEGLIDIDKVNDSKVEDINERWQIKKLEVISKPYLEIINGIMEQRMRKRNIEIERERERDREIEEGGEDNSNSNKRHKIGDGIFKDKDSVDFQREYNNFGGDKKDNKGEGKGKESKEERIWVKYHEGFSNAVRKEITWSELLK</sequence>
<evidence type="ECO:0000256" key="1">
    <source>
        <dbReference type="SAM" id="Coils"/>
    </source>
</evidence>
<dbReference type="Pfam" id="PF00004">
    <property type="entry name" value="AAA"/>
    <property type="match status" value="1"/>
</dbReference>
<dbReference type="CDD" id="cd00009">
    <property type="entry name" value="AAA"/>
    <property type="match status" value="1"/>
</dbReference>
<keyword evidence="1" id="KW-0175">Coiled coil</keyword>
<dbReference type="AlphaFoldDB" id="A0AAV5R0Y1"/>
<dbReference type="Proteomes" id="UP001378960">
    <property type="component" value="Unassembled WGS sequence"/>
</dbReference>
<protein>
    <submittedName>
        <fullName evidence="4">Ctf18 protein</fullName>
    </submittedName>
</protein>
<evidence type="ECO:0000259" key="3">
    <source>
        <dbReference type="SMART" id="SM00382"/>
    </source>
</evidence>
<dbReference type="GO" id="GO:0016887">
    <property type="term" value="F:ATP hydrolysis activity"/>
    <property type="evidence" value="ECO:0007669"/>
    <property type="project" value="InterPro"/>
</dbReference>
<dbReference type="GO" id="GO:0005524">
    <property type="term" value="F:ATP binding"/>
    <property type="evidence" value="ECO:0007669"/>
    <property type="project" value="InterPro"/>
</dbReference>
<dbReference type="SUPFAM" id="SSF52540">
    <property type="entry name" value="P-loop containing nucleoside triphosphate hydrolases"/>
    <property type="match status" value="1"/>
</dbReference>
<evidence type="ECO:0000256" key="2">
    <source>
        <dbReference type="SAM" id="MobiDB-lite"/>
    </source>
</evidence>
<dbReference type="InterPro" id="IPR003593">
    <property type="entry name" value="AAA+_ATPase"/>
</dbReference>
<evidence type="ECO:0000313" key="5">
    <source>
        <dbReference type="Proteomes" id="UP001378960"/>
    </source>
</evidence>
<comment type="caution">
    <text evidence="4">The sequence shown here is derived from an EMBL/GenBank/DDBJ whole genome shotgun (WGS) entry which is preliminary data.</text>
</comment>
<accession>A0AAV5R0Y1</accession>
<dbReference type="SMART" id="SM00382">
    <property type="entry name" value="AAA"/>
    <property type="match status" value="1"/>
</dbReference>
<dbReference type="EMBL" id="BTGB01000001">
    <property type="protein sequence ID" value="GMM44638.1"/>
    <property type="molecule type" value="Genomic_DNA"/>
</dbReference>
<feature type="coiled-coil region" evidence="1">
    <location>
        <begin position="88"/>
        <end position="118"/>
    </location>
</feature>
<dbReference type="InterPro" id="IPR027417">
    <property type="entry name" value="P-loop_NTPase"/>
</dbReference>
<organism evidence="4 5">
    <name type="scientific">Pichia kluyveri</name>
    <name type="common">Yeast</name>
    <dbReference type="NCBI Taxonomy" id="36015"/>
    <lineage>
        <taxon>Eukaryota</taxon>
        <taxon>Fungi</taxon>
        <taxon>Dikarya</taxon>
        <taxon>Ascomycota</taxon>
        <taxon>Saccharomycotina</taxon>
        <taxon>Pichiomycetes</taxon>
        <taxon>Pichiales</taxon>
        <taxon>Pichiaceae</taxon>
        <taxon>Pichia</taxon>
    </lineage>
</organism>
<evidence type="ECO:0000313" key="4">
    <source>
        <dbReference type="EMBL" id="GMM44638.1"/>
    </source>
</evidence>
<feature type="domain" description="AAA+ ATPase" evidence="3">
    <location>
        <begin position="192"/>
        <end position="335"/>
    </location>
</feature>
<gene>
    <name evidence="4" type="ORF">DAPK24_012130</name>
</gene>